<dbReference type="RefSeq" id="XP_031760048.1">
    <property type="nucleotide sequence ID" value="XM_031904188.1"/>
</dbReference>
<dbReference type="OrthoDB" id="10651549at2759"/>
<gene>
    <name evidence="2 3" type="primary">LOC101734535</name>
</gene>
<dbReference type="Xenbase" id="XB-GENE-29087851">
    <property type="gene designation" value="LOC101734535"/>
</dbReference>
<sequence length="261" mass="29382">MAPPSNSKKHKSGAFKRKECFKKKKEQQLISKHATHFWSEYRSKAKSQFPERPQSSKKDVLLNDIVEVTATPKHIVEVTATPKHIVEVTASPKHIVEVTASPKHIVEVTASPKHTSQDEFVITLSETTDICHVIVQSEITELDKENDTEFAFIDVQICSETGEIDDVASSTAASIASISNSDQDKVVASTDPALWPKQNKNLLQEYWCRHGPEMCKNLTGEYSVSERRYSGGVKRSFTCEMVERIMPNGETAKKLHYLFTF</sequence>
<evidence type="ECO:0000313" key="3">
    <source>
        <dbReference type="Xenbase" id="XB-GENE-29087851"/>
    </source>
</evidence>
<dbReference type="KEGG" id="xtr:101734535"/>
<dbReference type="Proteomes" id="UP000008143">
    <property type="component" value="Chromosome 6"/>
</dbReference>
<evidence type="ECO:0000313" key="2">
    <source>
        <dbReference type="RefSeq" id="XP_031760048.1"/>
    </source>
</evidence>
<dbReference type="GeneID" id="101734535"/>
<evidence type="ECO:0000313" key="1">
    <source>
        <dbReference type="Proteomes" id="UP000008143"/>
    </source>
</evidence>
<keyword evidence="1" id="KW-1185">Reference proteome</keyword>
<dbReference type="AlphaFoldDB" id="A0A8J1JQ92"/>
<dbReference type="AGR" id="Xenbase:XB-GENE-29087851"/>
<accession>A0A8J1JQ92</accession>
<name>A0A8J1JQ92_XENTR</name>
<organism evidence="1 2">
    <name type="scientific">Xenopus tropicalis</name>
    <name type="common">Western clawed frog</name>
    <name type="synonym">Silurana tropicalis</name>
    <dbReference type="NCBI Taxonomy" id="8364"/>
    <lineage>
        <taxon>Eukaryota</taxon>
        <taxon>Metazoa</taxon>
        <taxon>Chordata</taxon>
        <taxon>Craniata</taxon>
        <taxon>Vertebrata</taxon>
        <taxon>Euteleostomi</taxon>
        <taxon>Amphibia</taxon>
        <taxon>Batrachia</taxon>
        <taxon>Anura</taxon>
        <taxon>Pipoidea</taxon>
        <taxon>Pipidae</taxon>
        <taxon>Xenopodinae</taxon>
        <taxon>Xenopus</taxon>
        <taxon>Silurana</taxon>
    </lineage>
</organism>
<protein>
    <submittedName>
        <fullName evidence="2">Uncharacterized protein LOC101734535</fullName>
    </submittedName>
</protein>
<reference evidence="2" key="1">
    <citation type="submission" date="2025-08" db="UniProtKB">
        <authorList>
            <consortium name="RefSeq"/>
        </authorList>
    </citation>
    <scope>IDENTIFICATION</scope>
    <source>
        <strain evidence="2">Nigerian</strain>
        <tissue evidence="2">Liver and blood</tissue>
    </source>
</reference>
<proteinExistence type="predicted"/>